<sequence length="192" mass="21470">MRLVREKSLLLIVDLQAGLLPVLDGGEQAVGEASWLGGVASALEVPVWLTEQYPAGLGGSEPRLREALEGALYWEKSRFDAHAEPDFAKALAQSGRHQVVLCGAEAHVCVLQTGLGLREAGYEVFWLAEATVSRRREEASLARRRIERAGAWAVSADMAAYEWLERCDDARFRDVHRRFLKPRSPRPLRFFD</sequence>
<gene>
    <name evidence="2" type="ORF">FP66_14710</name>
</gene>
<dbReference type="SUPFAM" id="SSF52499">
    <property type="entry name" value="Isochorismatase-like hydrolases"/>
    <property type="match status" value="1"/>
</dbReference>
<keyword evidence="3" id="KW-1185">Reference proteome</keyword>
<comment type="caution">
    <text evidence="2">The sequence shown here is derived from an EMBL/GenBank/DDBJ whole genome shotgun (WGS) entry which is preliminary data.</text>
</comment>
<dbReference type="EMBL" id="JOKD01000073">
    <property type="protein sequence ID" value="KGE76770.1"/>
    <property type="molecule type" value="Genomic_DNA"/>
</dbReference>
<dbReference type="InterPro" id="IPR050993">
    <property type="entry name" value="Isochorismatase_domain"/>
</dbReference>
<reference evidence="2 3" key="1">
    <citation type="submission" date="2014-06" db="EMBL/GenBank/DDBJ databases">
        <title>Draft genome sequence of an extremely salt tolerant bacteria Halomonas salina/CIFRI 1.</title>
        <authorList>
            <person name="Behera B.D."/>
            <person name="Meena D.K."/>
            <person name="Das P."/>
            <person name="Maharana J."/>
            <person name="Paria P."/>
            <person name="Sharma A.P."/>
            <person name="Shamsudheen K.V."/>
            <person name="Rijit J."/>
            <person name="Dixit V."/>
            <person name="Verma A."/>
            <person name="Scaria V."/>
            <person name="Sivasubbu S."/>
        </authorList>
    </citation>
    <scope>NUCLEOTIDE SEQUENCE [LARGE SCALE GENOMIC DNA]</scope>
    <source>
        <strain evidence="2 3">CIFRI 1</strain>
    </source>
</reference>
<dbReference type="RefSeq" id="WP_035599825.1">
    <property type="nucleotide sequence ID" value="NZ_JOKD01000073.1"/>
</dbReference>
<dbReference type="PANTHER" id="PTHR14119">
    <property type="entry name" value="HYDROLASE"/>
    <property type="match status" value="1"/>
</dbReference>
<dbReference type="Pfam" id="PF00857">
    <property type="entry name" value="Isochorismatase"/>
    <property type="match status" value="1"/>
</dbReference>
<dbReference type="PANTHER" id="PTHR14119:SF3">
    <property type="entry name" value="ISOCHORISMATASE DOMAIN-CONTAINING PROTEIN 2"/>
    <property type="match status" value="1"/>
</dbReference>
<name>A0ABR4WPY7_9GAMM</name>
<evidence type="ECO:0000313" key="2">
    <source>
        <dbReference type="EMBL" id="KGE76770.1"/>
    </source>
</evidence>
<dbReference type="Proteomes" id="UP000029721">
    <property type="component" value="Unassembled WGS sequence"/>
</dbReference>
<dbReference type="Gene3D" id="3.40.50.850">
    <property type="entry name" value="Isochorismatase-like"/>
    <property type="match status" value="1"/>
</dbReference>
<proteinExistence type="predicted"/>
<dbReference type="InterPro" id="IPR036380">
    <property type="entry name" value="Isochorismatase-like_sf"/>
</dbReference>
<organism evidence="2 3">
    <name type="scientific">Halomonas salina</name>
    <dbReference type="NCBI Taxonomy" id="42565"/>
    <lineage>
        <taxon>Bacteria</taxon>
        <taxon>Pseudomonadati</taxon>
        <taxon>Pseudomonadota</taxon>
        <taxon>Gammaproteobacteria</taxon>
        <taxon>Oceanospirillales</taxon>
        <taxon>Halomonadaceae</taxon>
        <taxon>Halomonas</taxon>
    </lineage>
</organism>
<feature type="domain" description="Isochorismatase-like" evidence="1">
    <location>
        <begin position="8"/>
        <end position="157"/>
    </location>
</feature>
<evidence type="ECO:0000313" key="3">
    <source>
        <dbReference type="Proteomes" id="UP000029721"/>
    </source>
</evidence>
<protein>
    <submittedName>
        <fullName evidence="2">Isochorismatase</fullName>
    </submittedName>
</protein>
<evidence type="ECO:0000259" key="1">
    <source>
        <dbReference type="Pfam" id="PF00857"/>
    </source>
</evidence>
<accession>A0ABR4WPY7</accession>
<dbReference type="InterPro" id="IPR000868">
    <property type="entry name" value="Isochorismatase-like_dom"/>
</dbReference>